<comment type="caution">
    <text evidence="4">The sequence shown here is derived from an EMBL/GenBank/DDBJ whole genome shotgun (WGS) entry which is preliminary data.</text>
</comment>
<dbReference type="CDD" id="cd05233">
    <property type="entry name" value="SDR_c"/>
    <property type="match status" value="1"/>
</dbReference>
<keyword evidence="5" id="KW-1185">Reference proteome</keyword>
<evidence type="ECO:0000256" key="2">
    <source>
        <dbReference type="ARBA" id="ARBA00023002"/>
    </source>
</evidence>
<proteinExistence type="inferred from homology"/>
<dbReference type="Proteomes" id="UP000024842">
    <property type="component" value="Unassembled WGS sequence"/>
</dbReference>
<keyword evidence="2" id="KW-0560">Oxidoreductase</keyword>
<dbReference type="EMBL" id="BAUP01000152">
    <property type="protein sequence ID" value="GAJ46875.1"/>
    <property type="molecule type" value="Genomic_DNA"/>
</dbReference>
<protein>
    <submittedName>
        <fullName evidence="4">Oxidoreductase UcpA</fullName>
    </submittedName>
</protein>
<evidence type="ECO:0000313" key="4">
    <source>
        <dbReference type="EMBL" id="GAJ46875.1"/>
    </source>
</evidence>
<organism evidence="4 5">
    <name type="scientific">Holospora elegans E1</name>
    <dbReference type="NCBI Taxonomy" id="1427503"/>
    <lineage>
        <taxon>Bacteria</taxon>
        <taxon>Pseudomonadati</taxon>
        <taxon>Pseudomonadota</taxon>
        <taxon>Alphaproteobacteria</taxon>
        <taxon>Holosporales</taxon>
        <taxon>Holosporaceae</taxon>
        <taxon>Holospora</taxon>
    </lineage>
</organism>
<dbReference type="GO" id="GO:0016616">
    <property type="term" value="F:oxidoreductase activity, acting on the CH-OH group of donors, NAD or NADP as acceptor"/>
    <property type="evidence" value="ECO:0007669"/>
    <property type="project" value="TreeGrafter"/>
</dbReference>
<dbReference type="InterPro" id="IPR036291">
    <property type="entry name" value="NAD(P)-bd_dom_sf"/>
</dbReference>
<dbReference type="PANTHER" id="PTHR42760:SF133">
    <property type="entry name" value="3-OXOACYL-[ACYL-CARRIER-PROTEIN] REDUCTASE"/>
    <property type="match status" value="1"/>
</dbReference>
<dbReference type="SUPFAM" id="SSF51735">
    <property type="entry name" value="NAD(P)-binding Rossmann-fold domains"/>
    <property type="match status" value="1"/>
</dbReference>
<dbReference type="PANTHER" id="PTHR42760">
    <property type="entry name" value="SHORT-CHAIN DEHYDROGENASES/REDUCTASES FAMILY MEMBER"/>
    <property type="match status" value="1"/>
</dbReference>
<accession>A0A023E098</accession>
<evidence type="ECO:0000256" key="1">
    <source>
        <dbReference type="ARBA" id="ARBA00006484"/>
    </source>
</evidence>
<reference evidence="4 5" key="1">
    <citation type="journal article" date="2014" name="FEMS Microbiol. Lett.">
        <title>Draft genome sequences of three Holospora species (Holospora obtusa, Holospora undulata, and Holospora elegans), endonuclear symbiotic bacteria of the ciliate Paramecium caudatum.</title>
        <authorList>
            <person name="Dohra H."/>
            <person name="Tanaka K."/>
            <person name="Suzuki T."/>
            <person name="Fujishima M."/>
            <person name="Suzuki H."/>
        </authorList>
    </citation>
    <scope>NUCLEOTIDE SEQUENCE [LARGE SCALE GENOMIC DNA]</scope>
    <source>
        <strain evidence="4 5">E1</strain>
    </source>
</reference>
<evidence type="ECO:0000256" key="3">
    <source>
        <dbReference type="RuleBase" id="RU000363"/>
    </source>
</evidence>
<comment type="similarity">
    <text evidence="1 3">Belongs to the short-chain dehydrogenases/reductases (SDR) family.</text>
</comment>
<gene>
    <name evidence="4" type="ORF">HE1_01217</name>
</gene>
<dbReference type="Pfam" id="PF00106">
    <property type="entry name" value="adh_short"/>
    <property type="match status" value="1"/>
</dbReference>
<dbReference type="FunFam" id="3.40.50.720:FF:000084">
    <property type="entry name" value="Short-chain dehydrogenase reductase"/>
    <property type="match status" value="1"/>
</dbReference>
<dbReference type="PRINTS" id="PR00081">
    <property type="entry name" value="GDHRDH"/>
</dbReference>
<dbReference type="PRINTS" id="PR00080">
    <property type="entry name" value="SDRFAMILY"/>
</dbReference>
<evidence type="ECO:0000313" key="5">
    <source>
        <dbReference type="Proteomes" id="UP000024842"/>
    </source>
</evidence>
<dbReference type="Gene3D" id="3.40.50.720">
    <property type="entry name" value="NAD(P)-binding Rossmann-like Domain"/>
    <property type="match status" value="1"/>
</dbReference>
<sequence length="263" mass="28052">MASGKTINSLAMLFNLNGKTAIITGASQGLGKQFAIILNKAGARVILASRDIDKLNAFSKELKNSKAIQMDVANSASVKAAFAALEEAGEKIDICINNAATEALTPVFSEDDNGDFERVMQTNVMGVWYVTKAVANHMKSHKINGSIINISSVNGDSFPYKELTAYAASKAAVIHMTKSLVTELSQYKIRINTINPGPVQSDLLGSPNKHDPNFWKDKIPAGFIAEPSYLDGLILYLASNSASKYVTGATFAIDGGISWGGKS</sequence>
<dbReference type="InterPro" id="IPR002347">
    <property type="entry name" value="SDR_fam"/>
</dbReference>
<dbReference type="AlphaFoldDB" id="A0A023E098"/>
<name>A0A023E098_9PROT</name>
<dbReference type="STRING" id="1427503.HE1_01217"/>